<organism evidence="1 2">
    <name type="scientific">Laedolimicola ammoniilytica</name>
    <dbReference type="NCBI Taxonomy" id="2981771"/>
    <lineage>
        <taxon>Bacteria</taxon>
        <taxon>Bacillati</taxon>
        <taxon>Bacillota</taxon>
        <taxon>Clostridia</taxon>
        <taxon>Lachnospirales</taxon>
        <taxon>Lachnospiraceae</taxon>
        <taxon>Laedolimicola</taxon>
    </lineage>
</organism>
<sequence length="137" mass="14968">MAVVKELIRAEKDGSISFGDYELASKTKKQDFEYQGDLYKVKTFREITKLERNDLFVYESVPGTAVEHFKVTADSVEFQVEGPEDAQITLGLEDDTEYLTVVDGVSAGAITTGLGGKLVLSVELGGKDAVEVKIKKA</sequence>
<reference evidence="1 2" key="1">
    <citation type="journal article" date="2021" name="ISME Commun">
        <title>Automated analysis of genomic sequences facilitates high-throughput and comprehensive description of bacteria.</title>
        <authorList>
            <person name="Hitch T.C.A."/>
        </authorList>
    </citation>
    <scope>NUCLEOTIDE SEQUENCE [LARGE SCALE GENOMIC DNA]</scope>
    <source>
        <strain evidence="1 2">Sanger_04</strain>
    </source>
</reference>
<keyword evidence="2" id="KW-1185">Reference proteome</keyword>
<evidence type="ECO:0000313" key="1">
    <source>
        <dbReference type="EMBL" id="MCU6696424.1"/>
    </source>
</evidence>
<dbReference type="EMBL" id="JAOQKC010000006">
    <property type="protein sequence ID" value="MCU6696424.1"/>
    <property type="molecule type" value="Genomic_DNA"/>
</dbReference>
<accession>A0ABT2RVS6</accession>
<proteinExistence type="predicted"/>
<dbReference type="RefSeq" id="WP_158362700.1">
    <property type="nucleotide sequence ID" value="NZ_JAOQKC010000006.1"/>
</dbReference>
<dbReference type="Proteomes" id="UP001652461">
    <property type="component" value="Unassembled WGS sequence"/>
</dbReference>
<comment type="caution">
    <text evidence="1">The sequence shown here is derived from an EMBL/GenBank/DDBJ whole genome shotgun (WGS) entry which is preliminary data.</text>
</comment>
<name>A0ABT2RVS6_9FIRM</name>
<gene>
    <name evidence="1" type="ORF">OCV63_05870</name>
</gene>
<protein>
    <submittedName>
        <fullName evidence="1">Endosialidase</fullName>
    </submittedName>
</protein>
<evidence type="ECO:0000313" key="2">
    <source>
        <dbReference type="Proteomes" id="UP001652461"/>
    </source>
</evidence>